<evidence type="ECO:0000256" key="3">
    <source>
        <dbReference type="ARBA" id="ARBA00022695"/>
    </source>
</evidence>
<dbReference type="Gene3D" id="3.30.70.270">
    <property type="match status" value="1"/>
</dbReference>
<feature type="domain" description="UmuC" evidence="6">
    <location>
        <begin position="11"/>
        <end position="202"/>
    </location>
</feature>
<dbReference type="Pfam" id="PF00817">
    <property type="entry name" value="IMS"/>
    <property type="match status" value="1"/>
</dbReference>
<keyword evidence="8" id="KW-1185">Reference proteome</keyword>
<dbReference type="GO" id="GO:0006281">
    <property type="term" value="P:DNA repair"/>
    <property type="evidence" value="ECO:0007669"/>
    <property type="project" value="InterPro"/>
</dbReference>
<dbReference type="SUPFAM" id="SSF100879">
    <property type="entry name" value="Lesion bypass DNA polymerase (Y-family), little finger domain"/>
    <property type="match status" value="1"/>
</dbReference>
<accession>A0A0M9DBY0</accession>
<dbReference type="InterPro" id="IPR024728">
    <property type="entry name" value="PolY_HhH_motif"/>
</dbReference>
<dbReference type="CDD" id="cd01700">
    <property type="entry name" value="PolY_Pol_V_umuC"/>
    <property type="match status" value="1"/>
</dbReference>
<dbReference type="Proteomes" id="UP000037778">
    <property type="component" value="Unassembled WGS sequence"/>
</dbReference>
<dbReference type="InterPro" id="IPR043502">
    <property type="entry name" value="DNA/RNA_pol_sf"/>
</dbReference>
<evidence type="ECO:0000259" key="6">
    <source>
        <dbReference type="PROSITE" id="PS50173"/>
    </source>
</evidence>
<proteinExistence type="inferred from homology"/>
<dbReference type="GO" id="GO:0003684">
    <property type="term" value="F:damaged DNA binding"/>
    <property type="evidence" value="ECO:0007669"/>
    <property type="project" value="InterPro"/>
</dbReference>
<dbReference type="InterPro" id="IPR036775">
    <property type="entry name" value="DNA_pol_Y-fam_lit_finger_sf"/>
</dbReference>
<dbReference type="InterPro" id="IPR043128">
    <property type="entry name" value="Rev_trsase/Diguanyl_cyclase"/>
</dbReference>
<dbReference type="PANTHER" id="PTHR11076">
    <property type="entry name" value="DNA REPAIR POLYMERASE UMUC / TRANSFERASE FAMILY MEMBER"/>
    <property type="match status" value="1"/>
</dbReference>
<dbReference type="GO" id="GO:0003887">
    <property type="term" value="F:DNA-directed DNA polymerase activity"/>
    <property type="evidence" value="ECO:0007669"/>
    <property type="project" value="UniProtKB-KW"/>
</dbReference>
<dbReference type="GO" id="GO:0042276">
    <property type="term" value="P:error-prone translesion synthesis"/>
    <property type="evidence" value="ECO:0007669"/>
    <property type="project" value="TreeGrafter"/>
</dbReference>
<keyword evidence="5" id="KW-0808">Transferase</keyword>
<keyword evidence="5" id="KW-0239">DNA-directed DNA polymerase</keyword>
<evidence type="ECO:0000313" key="8">
    <source>
        <dbReference type="Proteomes" id="UP000037778"/>
    </source>
</evidence>
<keyword evidence="4" id="KW-0235">DNA replication</keyword>
<dbReference type="Pfam" id="PF11799">
    <property type="entry name" value="IMS_C"/>
    <property type="match status" value="1"/>
</dbReference>
<dbReference type="InterPro" id="IPR050116">
    <property type="entry name" value="DNA_polymerase-Y"/>
</dbReference>
<dbReference type="GO" id="GO:0006260">
    <property type="term" value="P:DNA replication"/>
    <property type="evidence" value="ECO:0007669"/>
    <property type="project" value="UniProtKB-KW"/>
</dbReference>
<dbReference type="GO" id="GO:0005829">
    <property type="term" value="C:cytosol"/>
    <property type="evidence" value="ECO:0007669"/>
    <property type="project" value="TreeGrafter"/>
</dbReference>
<protein>
    <submittedName>
        <fullName evidence="7">ImpB/MucB/SamB family protein</fullName>
    </submittedName>
</protein>
<evidence type="ECO:0000256" key="1">
    <source>
        <dbReference type="ARBA" id="ARBA00010945"/>
    </source>
</evidence>
<comment type="caution">
    <text evidence="7">The sequence shown here is derived from an EMBL/GenBank/DDBJ whole genome shotgun (WGS) entry which is preliminary data.</text>
</comment>
<dbReference type="InterPro" id="IPR001126">
    <property type="entry name" value="UmuC"/>
</dbReference>
<dbReference type="EMBL" id="JXCY01000007">
    <property type="protein sequence ID" value="KOY75863.1"/>
    <property type="molecule type" value="Genomic_DNA"/>
</dbReference>
<dbReference type="Gene3D" id="1.10.150.20">
    <property type="entry name" value="5' to 3' exonuclease, C-terminal subdomain"/>
    <property type="match status" value="1"/>
</dbReference>
<name>A0A0M9DBY0_9LACO</name>
<evidence type="ECO:0000256" key="2">
    <source>
        <dbReference type="ARBA" id="ARBA00022457"/>
    </source>
</evidence>
<dbReference type="PATRIC" id="fig|148814.8.peg.1209"/>
<evidence type="ECO:0000256" key="5">
    <source>
        <dbReference type="ARBA" id="ARBA00022932"/>
    </source>
</evidence>
<dbReference type="PROSITE" id="PS50173">
    <property type="entry name" value="UMUC"/>
    <property type="match status" value="1"/>
</dbReference>
<dbReference type="Pfam" id="PF11798">
    <property type="entry name" value="IMS_HHH"/>
    <property type="match status" value="1"/>
</dbReference>
<organism evidence="7 8">
    <name type="scientific">Apilactobacillus kunkeei</name>
    <dbReference type="NCBI Taxonomy" id="148814"/>
    <lineage>
        <taxon>Bacteria</taxon>
        <taxon>Bacillati</taxon>
        <taxon>Bacillota</taxon>
        <taxon>Bacilli</taxon>
        <taxon>Lactobacillales</taxon>
        <taxon>Lactobacillaceae</taxon>
        <taxon>Apilactobacillus</taxon>
    </lineage>
</organism>
<dbReference type="InterPro" id="IPR017961">
    <property type="entry name" value="DNA_pol_Y-fam_little_finger"/>
</dbReference>
<evidence type="ECO:0000313" key="7">
    <source>
        <dbReference type="EMBL" id="KOY75863.1"/>
    </source>
</evidence>
<dbReference type="Gene3D" id="3.30.1490.100">
    <property type="entry name" value="DNA polymerase, Y-family, little finger domain"/>
    <property type="match status" value="1"/>
</dbReference>
<reference evidence="7 8" key="1">
    <citation type="journal article" date="2015" name="Genome Biol. Evol.">
        <title>Functionally Structured Genomes in Lactobacillus kunkeei Colonizing the Honey Crop and Food Products of Honeybees and Stingless Bees.</title>
        <authorList>
            <person name="Tamarit D."/>
            <person name="Ellegaard K.M."/>
            <person name="Wikander J."/>
            <person name="Olofsson T."/>
            <person name="Vasquez A."/>
            <person name="Andersson S.G."/>
        </authorList>
    </citation>
    <scope>NUCLEOTIDE SEQUENCE [LARGE SCALE GENOMIC DNA]</scope>
    <source>
        <strain evidence="7 8">LAko</strain>
    </source>
</reference>
<keyword evidence="2" id="KW-0515">Mutator protein</keyword>
<keyword evidence="3" id="KW-0548">Nucleotidyltransferase</keyword>
<gene>
    <name evidence="7" type="ORF">RZ71_02840</name>
</gene>
<dbReference type="RefSeq" id="WP_053792096.1">
    <property type="nucleotide sequence ID" value="NZ_JXCY01000007.1"/>
</dbReference>
<dbReference type="PANTHER" id="PTHR11076:SF35">
    <property type="entry name" value="DNA REPAIR PROTEIN HOMOLOG YOBH"/>
    <property type="match status" value="1"/>
</dbReference>
<dbReference type="Gene3D" id="3.40.1170.60">
    <property type="match status" value="1"/>
</dbReference>
<evidence type="ECO:0000256" key="4">
    <source>
        <dbReference type="ARBA" id="ARBA00022705"/>
    </source>
</evidence>
<dbReference type="SUPFAM" id="SSF56672">
    <property type="entry name" value="DNA/RNA polymerases"/>
    <property type="match status" value="1"/>
</dbReference>
<dbReference type="GO" id="GO:0009432">
    <property type="term" value="P:SOS response"/>
    <property type="evidence" value="ECO:0007669"/>
    <property type="project" value="TreeGrafter"/>
</dbReference>
<dbReference type="AlphaFoldDB" id="A0A0M9DBY0"/>
<sequence length="432" mass="48522">MDYSNEPKGVFMVIDNKSFYASVECVQLGLNPLTASLVVMSDQDNTNGGLILASSPTAKKRFHITNVTRKRDLPWDDSLIVVPPRMNLYIQKNLAINKIFHEFADEEHCFPYSIDETILDLTHTWHLFGDSPAQVARKIQKTVRQRLGLYTTVGIGDNPVQAKLALDLFAKHNKDLVGQLSYDTFAKNVWPIEPIDKIWSIGKHTAENLAKLGIHNLGELARTDPYQLKPHLGVMGFQLFAIAWGIDRAQLDQKVPIKDKGLSNSQVLPRDYKDQHELEVVITEIAEQVASRLRHRKKQTSCVHLYLGFSYAESEGSDRTSISHEQKITTTSDNRELVGAVMDLFHKYWHGERVRNVGVSYTRLSSSNAQQLDIFADPEVQIKKSKVDKVADEIRDKFGATAIFKGHSLEKGGTMLKRSGLVGGHNGGNAYD</sequence>
<comment type="similarity">
    <text evidence="1">Belongs to the DNA polymerase type-Y family.</text>
</comment>